<evidence type="ECO:0000256" key="6">
    <source>
        <dbReference type="ARBA" id="ARBA00023273"/>
    </source>
</evidence>
<dbReference type="GO" id="GO:0030424">
    <property type="term" value="C:axon"/>
    <property type="evidence" value="ECO:0007669"/>
    <property type="project" value="TreeGrafter"/>
</dbReference>
<keyword evidence="6" id="KW-0966">Cell projection</keyword>
<evidence type="ECO:0000313" key="11">
    <source>
        <dbReference type="Proteomes" id="UP001221898"/>
    </source>
</evidence>
<evidence type="ECO:0000256" key="3">
    <source>
        <dbReference type="ARBA" id="ARBA00022771"/>
    </source>
</evidence>
<dbReference type="EMBL" id="JAINUG010000078">
    <property type="protein sequence ID" value="KAJ8400169.1"/>
    <property type="molecule type" value="Genomic_DNA"/>
</dbReference>
<dbReference type="PANTHER" id="PTHR14113">
    <property type="entry name" value="PICCOLO/BASSOON"/>
    <property type="match status" value="1"/>
</dbReference>
<reference evidence="10" key="1">
    <citation type="journal article" date="2023" name="Science">
        <title>Genome structures resolve the early diversification of teleost fishes.</title>
        <authorList>
            <person name="Parey E."/>
            <person name="Louis A."/>
            <person name="Montfort J."/>
            <person name="Bouchez O."/>
            <person name="Roques C."/>
            <person name="Iampietro C."/>
            <person name="Lluch J."/>
            <person name="Castinel A."/>
            <person name="Donnadieu C."/>
            <person name="Desvignes T."/>
            <person name="Floi Bucao C."/>
            <person name="Jouanno E."/>
            <person name="Wen M."/>
            <person name="Mejri S."/>
            <person name="Dirks R."/>
            <person name="Jansen H."/>
            <person name="Henkel C."/>
            <person name="Chen W.J."/>
            <person name="Zahm M."/>
            <person name="Cabau C."/>
            <person name="Klopp C."/>
            <person name="Thompson A.W."/>
            <person name="Robinson-Rechavi M."/>
            <person name="Braasch I."/>
            <person name="Lecointre G."/>
            <person name="Bobe J."/>
            <person name="Postlethwait J.H."/>
            <person name="Berthelot C."/>
            <person name="Roest Crollius H."/>
            <person name="Guiguen Y."/>
        </authorList>
    </citation>
    <scope>NUCLEOTIDE SEQUENCE</scope>
    <source>
        <strain evidence="10">NC1722</strain>
    </source>
</reference>
<dbReference type="Gene3D" id="3.30.40.10">
    <property type="entry name" value="Zinc/RING finger domain, C3HC4 (zinc finger)"/>
    <property type="match status" value="1"/>
</dbReference>
<feature type="domain" description="Zinc finger piccolo-type" evidence="9">
    <location>
        <begin position="151"/>
        <end position="193"/>
    </location>
</feature>
<dbReference type="AlphaFoldDB" id="A0AAD7WL82"/>
<evidence type="ECO:0000256" key="4">
    <source>
        <dbReference type="ARBA" id="ARBA00022833"/>
    </source>
</evidence>
<accession>A0AAD7WL82</accession>
<evidence type="ECO:0000256" key="1">
    <source>
        <dbReference type="ARBA" id="ARBA00022723"/>
    </source>
</evidence>
<keyword evidence="5" id="KW-0770">Synapse</keyword>
<dbReference type="InterPro" id="IPR011011">
    <property type="entry name" value="Znf_FYVE_PHD"/>
</dbReference>
<dbReference type="GO" id="GO:0048788">
    <property type="term" value="C:cytoskeleton of presynaptic active zone"/>
    <property type="evidence" value="ECO:0007669"/>
    <property type="project" value="TreeGrafter"/>
</dbReference>
<evidence type="ECO:0000256" key="2">
    <source>
        <dbReference type="ARBA" id="ARBA00022737"/>
    </source>
</evidence>
<evidence type="ECO:0000313" key="10">
    <source>
        <dbReference type="EMBL" id="KAJ8400169.1"/>
    </source>
</evidence>
<organism evidence="10 11">
    <name type="scientific">Aldrovandia affinis</name>
    <dbReference type="NCBI Taxonomy" id="143900"/>
    <lineage>
        <taxon>Eukaryota</taxon>
        <taxon>Metazoa</taxon>
        <taxon>Chordata</taxon>
        <taxon>Craniata</taxon>
        <taxon>Vertebrata</taxon>
        <taxon>Euteleostomi</taxon>
        <taxon>Actinopterygii</taxon>
        <taxon>Neopterygii</taxon>
        <taxon>Teleostei</taxon>
        <taxon>Notacanthiformes</taxon>
        <taxon>Halosauridae</taxon>
        <taxon>Aldrovandia</taxon>
    </lineage>
</organism>
<comment type="subcellular location">
    <subcellularLocation>
        <location evidence="7">Presynaptic active zone</location>
    </subcellularLocation>
</comment>
<evidence type="ECO:0000256" key="5">
    <source>
        <dbReference type="ARBA" id="ARBA00023018"/>
    </source>
</evidence>
<sequence length="228" mass="23181">MGNEASLEGGGQPGEPGSAVPMAAAPGSISAPPGSGQLIKPSNGAPAGGSPAAGPGPGINSVAGRPGQMEHAPGAKPAGPPGDSRTGAPYRLATHESPAPQPTPGQGQHAVRRTLQVDVGGGGRAASPERGSAPTSPYSVPQIAPMPSSRLCPVCNTTELTTQDPPNSNTCTQCHNTVCNQCGFNPNPHLTEIPLQEDQWLQEHSALRFRNKTPMRLGELNDRPPAVQ</sequence>
<protein>
    <recommendedName>
        <fullName evidence="9">Zinc finger piccolo-type domain-containing protein</fullName>
    </recommendedName>
</protein>
<dbReference type="PANTHER" id="PTHR14113:SF1">
    <property type="entry name" value="PROTEIN BASSOON"/>
    <property type="match status" value="1"/>
</dbReference>
<feature type="region of interest" description="Disordered" evidence="8">
    <location>
        <begin position="1"/>
        <end position="110"/>
    </location>
</feature>
<evidence type="ECO:0000256" key="8">
    <source>
        <dbReference type="SAM" id="MobiDB-lite"/>
    </source>
</evidence>
<dbReference type="GO" id="GO:0098982">
    <property type="term" value="C:GABA-ergic synapse"/>
    <property type="evidence" value="ECO:0007669"/>
    <property type="project" value="TreeGrafter"/>
</dbReference>
<dbReference type="Pfam" id="PF05715">
    <property type="entry name" value="zf-piccolo"/>
    <property type="match status" value="1"/>
</dbReference>
<feature type="compositionally biased region" description="Low complexity" evidence="8">
    <location>
        <begin position="23"/>
        <end position="36"/>
    </location>
</feature>
<keyword evidence="3" id="KW-0863">Zinc-finger</keyword>
<keyword evidence="1" id="KW-0479">Metal-binding</keyword>
<dbReference type="GO" id="GO:0098882">
    <property type="term" value="F:structural constituent of presynaptic active zone"/>
    <property type="evidence" value="ECO:0007669"/>
    <property type="project" value="TreeGrafter"/>
</dbReference>
<evidence type="ECO:0000259" key="9">
    <source>
        <dbReference type="Pfam" id="PF05715"/>
    </source>
</evidence>
<dbReference type="GO" id="GO:0098978">
    <property type="term" value="C:glutamatergic synapse"/>
    <property type="evidence" value="ECO:0007669"/>
    <property type="project" value="TreeGrafter"/>
</dbReference>
<feature type="compositionally biased region" description="Low complexity" evidence="8">
    <location>
        <begin position="44"/>
        <end position="53"/>
    </location>
</feature>
<dbReference type="InterPro" id="IPR013083">
    <property type="entry name" value="Znf_RING/FYVE/PHD"/>
</dbReference>
<dbReference type="GO" id="GO:0035418">
    <property type="term" value="P:protein localization to synapse"/>
    <property type="evidence" value="ECO:0007669"/>
    <property type="project" value="TreeGrafter"/>
</dbReference>
<comment type="caution">
    <text evidence="10">The sequence shown here is derived from an EMBL/GenBank/DDBJ whole genome shotgun (WGS) entry which is preliminary data.</text>
</comment>
<dbReference type="Proteomes" id="UP001221898">
    <property type="component" value="Unassembled WGS sequence"/>
</dbReference>
<name>A0AAD7WL82_9TELE</name>
<dbReference type="GO" id="GO:0008270">
    <property type="term" value="F:zinc ion binding"/>
    <property type="evidence" value="ECO:0007669"/>
    <property type="project" value="UniProtKB-KW"/>
</dbReference>
<dbReference type="GO" id="GO:1904071">
    <property type="term" value="P:presynaptic active zone assembly"/>
    <property type="evidence" value="ECO:0007669"/>
    <property type="project" value="TreeGrafter"/>
</dbReference>
<keyword evidence="2" id="KW-0677">Repeat</keyword>
<dbReference type="InterPro" id="IPR052098">
    <property type="entry name" value="Presynaptic_Scaffold_Bsn/Pclo"/>
</dbReference>
<proteinExistence type="predicted"/>
<evidence type="ECO:0000256" key="7">
    <source>
        <dbReference type="ARBA" id="ARBA00034101"/>
    </source>
</evidence>
<dbReference type="InterPro" id="IPR008899">
    <property type="entry name" value="Znf_piccolo"/>
</dbReference>
<keyword evidence="11" id="KW-1185">Reference proteome</keyword>
<dbReference type="SUPFAM" id="SSF57903">
    <property type="entry name" value="FYVE/PHD zinc finger"/>
    <property type="match status" value="1"/>
</dbReference>
<keyword evidence="4" id="KW-0862">Zinc</keyword>
<gene>
    <name evidence="10" type="ORF">AAFF_G00398630</name>
</gene>
<feature type="region of interest" description="Disordered" evidence="8">
    <location>
        <begin position="119"/>
        <end position="138"/>
    </location>
</feature>